<dbReference type="HOGENOM" id="CLU_3132201_0_0_10"/>
<evidence type="ECO:0000313" key="2">
    <source>
        <dbReference type="Proteomes" id="UP000014073"/>
    </source>
</evidence>
<protein>
    <submittedName>
        <fullName evidence="1">Uncharacterized protein</fullName>
    </submittedName>
</protein>
<reference evidence="1 2" key="1">
    <citation type="submission" date="2008-12" db="EMBL/GenBank/DDBJ databases">
        <authorList>
            <person name="Fulton L."/>
            <person name="Clifton S."/>
            <person name="Fulton B."/>
            <person name="Xu J."/>
            <person name="Minx P."/>
            <person name="Pepin K.H."/>
            <person name="Johnson M."/>
            <person name="Bhonagiri V."/>
            <person name="Nash W.E."/>
            <person name="Mardis E.R."/>
            <person name="Wilson R.K."/>
        </authorList>
    </citation>
    <scope>NUCLEOTIDE SEQUENCE [LARGE SCALE GENOMIC DNA]</scope>
    <source>
        <strain evidence="1 2">DSM 18228</strain>
    </source>
</reference>
<dbReference type="EMBL" id="ACBW01000097">
    <property type="protein sequence ID" value="EEF75849.1"/>
    <property type="molecule type" value="Genomic_DNA"/>
</dbReference>
<organism evidence="1 2">
    <name type="scientific">Phocaeicola coprophilus DSM 18228 = JCM 13818</name>
    <dbReference type="NCBI Taxonomy" id="547042"/>
    <lineage>
        <taxon>Bacteria</taxon>
        <taxon>Pseudomonadati</taxon>
        <taxon>Bacteroidota</taxon>
        <taxon>Bacteroidia</taxon>
        <taxon>Bacteroidales</taxon>
        <taxon>Bacteroidaceae</taxon>
        <taxon>Phocaeicola</taxon>
    </lineage>
</organism>
<evidence type="ECO:0000313" key="1">
    <source>
        <dbReference type="EMBL" id="EEF75849.1"/>
    </source>
</evidence>
<dbReference type="Proteomes" id="UP000014073">
    <property type="component" value="Unassembled WGS sequence"/>
</dbReference>
<sequence>MRRKRAVDSVSTTARFRPIFQTPSEGLQKAFGLLKKRFDVSDKTLRRST</sequence>
<proteinExistence type="predicted"/>
<accession>S0F6F9</accession>
<dbReference type="AlphaFoldDB" id="S0F6F9"/>
<gene>
    <name evidence="1" type="ORF">BACCOPRO_01342</name>
</gene>
<name>S0F6F9_9BACT</name>
<keyword evidence="2" id="KW-1185">Reference proteome</keyword>
<comment type="caution">
    <text evidence="1">The sequence shown here is derived from an EMBL/GenBank/DDBJ whole genome shotgun (WGS) entry which is preliminary data.</text>
</comment>